<dbReference type="InterPro" id="IPR036397">
    <property type="entry name" value="RNaseH_sf"/>
</dbReference>
<dbReference type="Pfam" id="PF13358">
    <property type="entry name" value="DDE_3"/>
    <property type="match status" value="1"/>
</dbReference>
<dbReference type="RefSeq" id="XP_020123869.1">
    <property type="nucleotide sequence ID" value="XM_020260577.1"/>
</dbReference>
<dbReference type="EMBL" id="LFMY01000001">
    <property type="protein sequence ID" value="OKL63748.1"/>
    <property type="molecule type" value="Genomic_DNA"/>
</dbReference>
<protein>
    <recommendedName>
        <fullName evidence="2">Tc1-like transposase DDE domain-containing protein</fullName>
    </recommendedName>
</protein>
<comment type="caution">
    <text evidence="3">The sequence shown here is derived from an EMBL/GenBank/DDBJ whole genome shotgun (WGS) entry which is preliminary data.</text>
</comment>
<evidence type="ECO:0000256" key="1">
    <source>
        <dbReference type="SAM" id="MobiDB-lite"/>
    </source>
</evidence>
<dbReference type="InterPro" id="IPR038717">
    <property type="entry name" value="Tc1-like_DDE_dom"/>
</dbReference>
<dbReference type="Proteomes" id="UP000214365">
    <property type="component" value="Unassembled WGS sequence"/>
</dbReference>
<keyword evidence="4" id="KW-1185">Reference proteome</keyword>
<dbReference type="Gene3D" id="3.30.420.10">
    <property type="entry name" value="Ribonuclease H-like superfamily/Ribonuclease H"/>
    <property type="match status" value="1"/>
</dbReference>
<feature type="region of interest" description="Disordered" evidence="1">
    <location>
        <begin position="13"/>
        <end position="92"/>
    </location>
</feature>
<evidence type="ECO:0000313" key="4">
    <source>
        <dbReference type="Proteomes" id="UP000214365"/>
    </source>
</evidence>
<proteinExistence type="predicted"/>
<evidence type="ECO:0000313" key="3">
    <source>
        <dbReference type="EMBL" id="OKL63748.1"/>
    </source>
</evidence>
<feature type="domain" description="Tc1-like transposase DDE" evidence="2">
    <location>
        <begin position="175"/>
        <end position="334"/>
    </location>
</feature>
<reference evidence="3 4" key="1">
    <citation type="submission" date="2015-06" db="EMBL/GenBank/DDBJ databases">
        <title>Talaromyces atroroseus IBT 11181 draft genome.</title>
        <authorList>
            <person name="Rasmussen K.B."/>
            <person name="Rasmussen S."/>
            <person name="Petersen B."/>
            <person name="Sicheritz-Ponten T."/>
            <person name="Mortensen U.H."/>
            <person name="Thrane U."/>
        </authorList>
    </citation>
    <scope>NUCLEOTIDE SEQUENCE [LARGE SCALE GENOMIC DNA]</scope>
    <source>
        <strain evidence="3 4">IBT 11181</strain>
    </source>
</reference>
<accession>A0A225B208</accession>
<dbReference type="AlphaFoldDB" id="A0A225B208"/>
<evidence type="ECO:0000259" key="2">
    <source>
        <dbReference type="Pfam" id="PF13358"/>
    </source>
</evidence>
<dbReference type="STRING" id="1441469.A0A225B208"/>
<organism evidence="3 4">
    <name type="scientific">Talaromyces atroroseus</name>
    <dbReference type="NCBI Taxonomy" id="1441469"/>
    <lineage>
        <taxon>Eukaryota</taxon>
        <taxon>Fungi</taxon>
        <taxon>Dikarya</taxon>
        <taxon>Ascomycota</taxon>
        <taxon>Pezizomycotina</taxon>
        <taxon>Eurotiomycetes</taxon>
        <taxon>Eurotiomycetidae</taxon>
        <taxon>Eurotiales</taxon>
        <taxon>Trichocomaceae</taxon>
        <taxon>Talaromyces</taxon>
        <taxon>Talaromyces sect. Trachyspermi</taxon>
    </lineage>
</organism>
<sequence>MSMLKGLRNVFSSGPTGIHGHSGAPNPEVAMPNTFTYLQRVGSQMPPQQRPQPERTSRSRASKSDPAVARSSSKGTERVSKKSDRRGRPKKISDDLTQKMILLLENSNGDMSWEQLGHSVGVDGVHMQTIRNYMIKEGYCKRIACQQKWLTKQARETRMQYALAHHKWQTEWRSVLFNDFVNFGLGTTQKAKVFNRKDERLCDDCLQSREEIDNAVFHCWAMVGYDYKGPLIFLQSEDSDISAMSQHDYLSQIIQPHVQPIATVRRMIYLENGSGGYENATASQNLVHAHLDSLRLPYIHNPEASPDLNILKDVLLILKKRLQKRSIGDQVQLKIAVLEEWDKITTKEINKLVDSMKQRMDKVLARKGMPI</sequence>
<dbReference type="GeneID" id="31000493"/>
<name>A0A225B208_TALAT</name>
<dbReference type="OrthoDB" id="5410741at2759"/>
<gene>
    <name evidence="3" type="ORF">UA08_00738</name>
</gene>
<dbReference type="GO" id="GO:0003676">
    <property type="term" value="F:nucleic acid binding"/>
    <property type="evidence" value="ECO:0007669"/>
    <property type="project" value="InterPro"/>
</dbReference>